<proteinExistence type="predicted"/>
<evidence type="ECO:0000259" key="2">
    <source>
        <dbReference type="Pfam" id="PF01137"/>
    </source>
</evidence>
<feature type="non-terminal residue" evidence="3">
    <location>
        <position position="89"/>
    </location>
</feature>
<sequence>MSQCMEIDGSVLEGGGQILRNSISLSAILGIPVRVMNIRAGRSKPGLAAQHLKGIQLVAEMCRAKLKGASIGSTDIEFIPGKLRGGHYV</sequence>
<feature type="domain" description="RNA 3'-terminal phosphate cyclase" evidence="2">
    <location>
        <begin position="12"/>
        <end position="88"/>
    </location>
</feature>
<gene>
    <name evidence="3" type="primary">LOC106114940</name>
</gene>
<dbReference type="PANTHER" id="PTHR11096">
    <property type="entry name" value="RNA 3' TERMINAL PHOSPHATE CYCLASE"/>
    <property type="match status" value="1"/>
</dbReference>
<dbReference type="RefSeq" id="XP_013163721.1">
    <property type="nucleotide sequence ID" value="XM_013308267.1"/>
</dbReference>
<dbReference type="InterPro" id="IPR000228">
    <property type="entry name" value="RNA3'_term_phos_cyc"/>
</dbReference>
<dbReference type="InterPro" id="IPR037136">
    <property type="entry name" value="RNA3'_phos_cyclase_dom_sf"/>
</dbReference>
<name>A0AAJ6Z2A1_PAPXU</name>
<dbReference type="GeneID" id="106114940"/>
<dbReference type="GO" id="GO:0005634">
    <property type="term" value="C:nucleus"/>
    <property type="evidence" value="ECO:0007669"/>
    <property type="project" value="TreeGrafter"/>
</dbReference>
<dbReference type="AlphaFoldDB" id="A0AAJ6Z2A1"/>
<dbReference type="PANTHER" id="PTHR11096:SF0">
    <property type="entry name" value="RNA 3'-TERMINAL PHOSPHATE CYCLASE"/>
    <property type="match status" value="1"/>
</dbReference>
<dbReference type="Pfam" id="PF01137">
    <property type="entry name" value="RTC"/>
    <property type="match status" value="1"/>
</dbReference>
<evidence type="ECO:0000313" key="3">
    <source>
        <dbReference type="RefSeq" id="XP_013163721.1"/>
    </source>
</evidence>
<organism evidence="3">
    <name type="scientific">Papilio xuthus</name>
    <name type="common">Asian swallowtail butterfly</name>
    <dbReference type="NCBI Taxonomy" id="66420"/>
    <lineage>
        <taxon>Eukaryota</taxon>
        <taxon>Metazoa</taxon>
        <taxon>Ecdysozoa</taxon>
        <taxon>Arthropoda</taxon>
        <taxon>Hexapoda</taxon>
        <taxon>Insecta</taxon>
        <taxon>Pterygota</taxon>
        <taxon>Neoptera</taxon>
        <taxon>Endopterygota</taxon>
        <taxon>Lepidoptera</taxon>
        <taxon>Glossata</taxon>
        <taxon>Ditrysia</taxon>
        <taxon>Papilionoidea</taxon>
        <taxon>Papilionidae</taxon>
        <taxon>Papilioninae</taxon>
        <taxon>Papilio</taxon>
    </lineage>
</organism>
<accession>A0AAJ6Z2A1</accession>
<dbReference type="GO" id="GO:0006396">
    <property type="term" value="P:RNA processing"/>
    <property type="evidence" value="ECO:0007669"/>
    <property type="project" value="InterPro"/>
</dbReference>
<dbReference type="SUPFAM" id="SSF55205">
    <property type="entry name" value="EPT/RTPC-like"/>
    <property type="match status" value="1"/>
</dbReference>
<reference evidence="3" key="1">
    <citation type="submission" date="2025-08" db="UniProtKB">
        <authorList>
            <consortium name="RefSeq"/>
        </authorList>
    </citation>
    <scope>IDENTIFICATION</scope>
</reference>
<protein>
    <recommendedName>
        <fullName evidence="1">RNA 3'-terminal phosphate cyclase</fullName>
    </recommendedName>
</protein>
<evidence type="ECO:0000256" key="1">
    <source>
        <dbReference type="ARBA" id="ARBA00021428"/>
    </source>
</evidence>
<dbReference type="KEGG" id="pxu:106114940"/>
<dbReference type="GO" id="GO:0003963">
    <property type="term" value="F:RNA-3'-phosphate cyclase activity"/>
    <property type="evidence" value="ECO:0007669"/>
    <property type="project" value="TreeGrafter"/>
</dbReference>
<dbReference type="InterPro" id="IPR013792">
    <property type="entry name" value="RNA3'P_cycl/enolpyr_Trfase_a/b"/>
</dbReference>
<dbReference type="InterPro" id="IPR023797">
    <property type="entry name" value="RNA3'_phos_cyclase_dom"/>
</dbReference>
<dbReference type="Gene3D" id="3.65.10.20">
    <property type="entry name" value="RNA 3'-terminal phosphate cyclase domain"/>
    <property type="match status" value="1"/>
</dbReference>
<dbReference type="Proteomes" id="UP000694872">
    <property type="component" value="Unplaced"/>
</dbReference>